<dbReference type="Proteomes" id="UP001202328">
    <property type="component" value="Unassembled WGS sequence"/>
</dbReference>
<feature type="compositionally biased region" description="Basic and acidic residues" evidence="1">
    <location>
        <begin position="30"/>
        <end position="40"/>
    </location>
</feature>
<evidence type="ECO:0000313" key="2">
    <source>
        <dbReference type="EMBL" id="KAI3895655.1"/>
    </source>
</evidence>
<evidence type="ECO:0000256" key="1">
    <source>
        <dbReference type="SAM" id="MobiDB-lite"/>
    </source>
</evidence>
<evidence type="ECO:0000313" key="4">
    <source>
        <dbReference type="Proteomes" id="UP001202328"/>
    </source>
</evidence>
<feature type="compositionally biased region" description="Basic and acidic residues" evidence="1">
    <location>
        <begin position="7"/>
        <end position="24"/>
    </location>
</feature>
<dbReference type="EMBL" id="JAJJMB010011896">
    <property type="protein sequence ID" value="KAI3895659.1"/>
    <property type="molecule type" value="Genomic_DNA"/>
</dbReference>
<organism evidence="2 4">
    <name type="scientific">Papaver atlanticum</name>
    <dbReference type="NCBI Taxonomy" id="357466"/>
    <lineage>
        <taxon>Eukaryota</taxon>
        <taxon>Viridiplantae</taxon>
        <taxon>Streptophyta</taxon>
        <taxon>Embryophyta</taxon>
        <taxon>Tracheophyta</taxon>
        <taxon>Spermatophyta</taxon>
        <taxon>Magnoliopsida</taxon>
        <taxon>Ranunculales</taxon>
        <taxon>Papaveraceae</taxon>
        <taxon>Papaveroideae</taxon>
        <taxon>Papaver</taxon>
    </lineage>
</organism>
<reference evidence="2" key="1">
    <citation type="submission" date="2022-04" db="EMBL/GenBank/DDBJ databases">
        <title>A functionally conserved STORR gene fusion in Papaver species that diverged 16.8 million years ago.</title>
        <authorList>
            <person name="Catania T."/>
        </authorList>
    </citation>
    <scope>NUCLEOTIDE SEQUENCE</scope>
    <source>
        <strain evidence="2">S-188037</strain>
    </source>
</reference>
<protein>
    <submittedName>
        <fullName evidence="2">Uncharacterized protein</fullName>
    </submittedName>
</protein>
<keyword evidence="4" id="KW-1185">Reference proteome</keyword>
<feature type="region of interest" description="Disordered" evidence="1">
    <location>
        <begin position="1"/>
        <end position="63"/>
    </location>
</feature>
<sequence length="63" mass="7119">MSSNKQTEVEREQEKKEEMWKIARDSSSIDEGKKEDEEKSGSVGEVQSGCKGLSQSWEDVLPN</sequence>
<proteinExistence type="predicted"/>
<accession>A0AAD4SBK6</accession>
<gene>
    <name evidence="2" type="ORF">MKW98_025446</name>
    <name evidence="3" type="ORF">MKW98_025450</name>
</gene>
<comment type="caution">
    <text evidence="2">The sequence shown here is derived from an EMBL/GenBank/DDBJ whole genome shotgun (WGS) entry which is preliminary data.</text>
</comment>
<feature type="non-terminal residue" evidence="2">
    <location>
        <position position="63"/>
    </location>
</feature>
<name>A0AAD4SBK6_9MAGN</name>
<dbReference type="AlphaFoldDB" id="A0AAD4SBK6"/>
<dbReference type="EMBL" id="JAJJMB010011896">
    <property type="protein sequence ID" value="KAI3895655.1"/>
    <property type="molecule type" value="Genomic_DNA"/>
</dbReference>
<evidence type="ECO:0000313" key="3">
    <source>
        <dbReference type="EMBL" id="KAI3895659.1"/>
    </source>
</evidence>